<dbReference type="RefSeq" id="WP_109732136.1">
    <property type="nucleotide sequence ID" value="NZ_BAAACK010000009.1"/>
</dbReference>
<name>A0A2Y9BFQ5_9FIRM</name>
<organism evidence="2 3">
    <name type="scientific">Faecalicatena orotica</name>
    <dbReference type="NCBI Taxonomy" id="1544"/>
    <lineage>
        <taxon>Bacteria</taxon>
        <taxon>Bacillati</taxon>
        <taxon>Bacillota</taxon>
        <taxon>Clostridia</taxon>
        <taxon>Lachnospirales</taxon>
        <taxon>Lachnospiraceae</taxon>
        <taxon>Faecalicatena</taxon>
    </lineage>
</organism>
<protein>
    <submittedName>
        <fullName evidence="2">Uncharacterized protein</fullName>
    </submittedName>
</protein>
<sequence>MNDISTAYDNQAHRIGRISLVIAFVCTLFFPAAIAVYYKVPLPFHAMGASFTAIMLMMIPASIGDFFSIAPIVSPSGMYMMALTGNFTNMKIPSTIAALESAGLDPTEYTEESNVLSTLAVGASTITCELVIFAGVLLLTPLSKPLGNPALAPAFNNIVPALFGALGVTLIKKSPKLAIAPIILGFLIIKFQLIPSSFILLALVLLSVVGGRVIYKIDEKKAEK</sequence>
<dbReference type="EMBL" id="QGDL01000009">
    <property type="protein sequence ID" value="PWJ28339.1"/>
    <property type="molecule type" value="Genomic_DNA"/>
</dbReference>
<dbReference type="OrthoDB" id="2052735at2"/>
<gene>
    <name evidence="2" type="ORF">A8806_109221</name>
</gene>
<accession>A0A2Y9BFQ5</accession>
<keyword evidence="1" id="KW-0472">Membrane</keyword>
<feature type="transmembrane region" description="Helical" evidence="1">
    <location>
        <begin position="115"/>
        <end position="138"/>
    </location>
</feature>
<proteinExistence type="predicted"/>
<feature type="transmembrane region" description="Helical" evidence="1">
    <location>
        <begin position="199"/>
        <end position="215"/>
    </location>
</feature>
<evidence type="ECO:0000313" key="3">
    <source>
        <dbReference type="Proteomes" id="UP000245845"/>
    </source>
</evidence>
<keyword evidence="1" id="KW-0812">Transmembrane</keyword>
<feature type="transmembrane region" description="Helical" evidence="1">
    <location>
        <begin position="20"/>
        <end position="38"/>
    </location>
</feature>
<keyword evidence="1" id="KW-1133">Transmembrane helix</keyword>
<feature type="transmembrane region" description="Helical" evidence="1">
    <location>
        <begin position="177"/>
        <end position="193"/>
    </location>
</feature>
<evidence type="ECO:0000256" key="1">
    <source>
        <dbReference type="SAM" id="Phobius"/>
    </source>
</evidence>
<comment type="caution">
    <text evidence="2">The sequence shown here is derived from an EMBL/GenBank/DDBJ whole genome shotgun (WGS) entry which is preliminary data.</text>
</comment>
<dbReference type="Proteomes" id="UP000245845">
    <property type="component" value="Unassembled WGS sequence"/>
</dbReference>
<feature type="transmembrane region" description="Helical" evidence="1">
    <location>
        <begin position="150"/>
        <end position="170"/>
    </location>
</feature>
<dbReference type="AlphaFoldDB" id="A0A2Y9BFQ5"/>
<keyword evidence="3" id="KW-1185">Reference proteome</keyword>
<evidence type="ECO:0000313" key="2">
    <source>
        <dbReference type="EMBL" id="PWJ28339.1"/>
    </source>
</evidence>
<reference evidence="2 3" key="1">
    <citation type="submission" date="2018-05" db="EMBL/GenBank/DDBJ databases">
        <title>The Hungate 1000. A catalogue of reference genomes from the rumen microbiome.</title>
        <authorList>
            <person name="Kelly W."/>
        </authorList>
    </citation>
    <scope>NUCLEOTIDE SEQUENCE [LARGE SCALE GENOMIC DNA]</scope>
    <source>
        <strain evidence="2 3">NLAE-zl-C242</strain>
    </source>
</reference>
<feature type="transmembrane region" description="Helical" evidence="1">
    <location>
        <begin position="50"/>
        <end position="73"/>
    </location>
</feature>